<feature type="domain" description="BD-FAE-like" evidence="2">
    <location>
        <begin position="47"/>
        <end position="199"/>
    </location>
</feature>
<dbReference type="Pfam" id="PF20434">
    <property type="entry name" value="BD-FAE"/>
    <property type="match status" value="1"/>
</dbReference>
<dbReference type="InterPro" id="IPR049492">
    <property type="entry name" value="BD-FAE-like_dom"/>
</dbReference>
<reference evidence="3" key="1">
    <citation type="journal article" date="2021" name="Cell">
        <title>Tracing the genetic footprints of vertebrate landing in non-teleost ray-finned fishes.</title>
        <authorList>
            <person name="Bi X."/>
            <person name="Wang K."/>
            <person name="Yang L."/>
            <person name="Pan H."/>
            <person name="Jiang H."/>
            <person name="Wei Q."/>
            <person name="Fang M."/>
            <person name="Yu H."/>
            <person name="Zhu C."/>
            <person name="Cai Y."/>
            <person name="He Y."/>
            <person name="Gan X."/>
            <person name="Zeng H."/>
            <person name="Yu D."/>
            <person name="Zhu Y."/>
            <person name="Jiang H."/>
            <person name="Qiu Q."/>
            <person name="Yang H."/>
            <person name="Zhang Y.E."/>
            <person name="Wang W."/>
            <person name="Zhu M."/>
            <person name="He S."/>
            <person name="Zhang G."/>
        </authorList>
    </citation>
    <scope>NUCLEOTIDE SEQUENCE</scope>
    <source>
        <strain evidence="3">Bchr_001</strain>
    </source>
</reference>
<feature type="non-terminal residue" evidence="3">
    <location>
        <position position="249"/>
    </location>
</feature>
<name>A0ABS2Z1S7_POLSE</name>
<accession>A0ABS2Z1S7</accession>
<dbReference type="SUPFAM" id="SSF53474">
    <property type="entry name" value="alpha/beta-Hydrolases"/>
    <property type="match status" value="1"/>
</dbReference>
<keyword evidence="4" id="KW-1185">Reference proteome</keyword>
<evidence type="ECO:0000313" key="3">
    <source>
        <dbReference type="EMBL" id="MBN3292840.1"/>
    </source>
</evidence>
<dbReference type="InterPro" id="IPR050300">
    <property type="entry name" value="GDXG_lipolytic_enzyme"/>
</dbReference>
<sequence length="249" mass="28429">METDQLYIHYNITLLSLNRISHLAVMVINWTCITHQEWRNWRGTVMEMVQDVLDCVLWIKENACAFNIHKENIVLMGHSAGAHLCALSVLLLAEESSELNIDHVKQRDLLSSIKAVVGLSGVYHILDHYLHETWRGIEYLSTMCKAMKDPDYFDHYSPTLLISSLRAEKLTRLPAFVLLHGTKDNVVPVKSTLKFSEALTLAAVKVALYILPNISHTEIVTDLMAENRRYYLAIFGCIKQEVNLLTTSY</sequence>
<evidence type="ECO:0000313" key="4">
    <source>
        <dbReference type="Proteomes" id="UP001166052"/>
    </source>
</evidence>
<keyword evidence="1" id="KW-0378">Hydrolase</keyword>
<feature type="non-terminal residue" evidence="3">
    <location>
        <position position="1"/>
    </location>
</feature>
<dbReference type="PANTHER" id="PTHR48081">
    <property type="entry name" value="AB HYDROLASE SUPERFAMILY PROTEIN C4A8.06C"/>
    <property type="match status" value="1"/>
</dbReference>
<dbReference type="InterPro" id="IPR029058">
    <property type="entry name" value="AB_hydrolase_fold"/>
</dbReference>
<organism evidence="3 4">
    <name type="scientific">Polypterus senegalus</name>
    <name type="common">Senegal bichir</name>
    <dbReference type="NCBI Taxonomy" id="55291"/>
    <lineage>
        <taxon>Eukaryota</taxon>
        <taxon>Metazoa</taxon>
        <taxon>Chordata</taxon>
        <taxon>Craniata</taxon>
        <taxon>Vertebrata</taxon>
        <taxon>Euteleostomi</taxon>
        <taxon>Actinopterygii</taxon>
        <taxon>Polypteriformes</taxon>
        <taxon>Polypteridae</taxon>
        <taxon>Polypterus</taxon>
    </lineage>
</organism>
<dbReference type="Proteomes" id="UP001166052">
    <property type="component" value="Unassembled WGS sequence"/>
</dbReference>
<dbReference type="EMBL" id="JAAWVN010018376">
    <property type="protein sequence ID" value="MBN3292840.1"/>
    <property type="molecule type" value="Genomic_DNA"/>
</dbReference>
<comment type="caution">
    <text evidence="3">The sequence shown here is derived from an EMBL/GenBank/DDBJ whole genome shotgun (WGS) entry which is preliminary data.</text>
</comment>
<proteinExistence type="predicted"/>
<evidence type="ECO:0000256" key="1">
    <source>
        <dbReference type="ARBA" id="ARBA00022801"/>
    </source>
</evidence>
<dbReference type="Gene3D" id="3.40.50.1820">
    <property type="entry name" value="alpha/beta hydrolase"/>
    <property type="match status" value="1"/>
</dbReference>
<evidence type="ECO:0000259" key="2">
    <source>
        <dbReference type="Pfam" id="PF20434"/>
    </source>
</evidence>
<gene>
    <name evidence="3" type="primary">Imce</name>
    <name evidence="3" type="ORF">GTO92_0020478</name>
</gene>
<dbReference type="PANTHER" id="PTHR48081:SF33">
    <property type="entry name" value="KYNURENINE FORMAMIDASE"/>
    <property type="match status" value="1"/>
</dbReference>
<protein>
    <submittedName>
        <fullName evidence="3">IMCE methylesterase</fullName>
    </submittedName>
</protein>